<reference evidence="1" key="1">
    <citation type="submission" date="2018-02" db="EMBL/GenBank/DDBJ databases">
        <title>Rhizophora mucronata_Transcriptome.</title>
        <authorList>
            <person name="Meera S.P."/>
            <person name="Sreeshan A."/>
            <person name="Augustine A."/>
        </authorList>
    </citation>
    <scope>NUCLEOTIDE SEQUENCE</scope>
    <source>
        <tissue evidence="1">Leaf</tissue>
    </source>
</reference>
<evidence type="ECO:0000313" key="1">
    <source>
        <dbReference type="EMBL" id="MBX07080.1"/>
    </source>
</evidence>
<name>A0A2P2KMX2_RHIMU</name>
<protein>
    <submittedName>
        <fullName evidence="1">Uncharacterized protein</fullName>
    </submittedName>
</protein>
<proteinExistence type="predicted"/>
<organism evidence="1">
    <name type="scientific">Rhizophora mucronata</name>
    <name type="common">Asiatic mangrove</name>
    <dbReference type="NCBI Taxonomy" id="61149"/>
    <lineage>
        <taxon>Eukaryota</taxon>
        <taxon>Viridiplantae</taxon>
        <taxon>Streptophyta</taxon>
        <taxon>Embryophyta</taxon>
        <taxon>Tracheophyta</taxon>
        <taxon>Spermatophyta</taxon>
        <taxon>Magnoliopsida</taxon>
        <taxon>eudicotyledons</taxon>
        <taxon>Gunneridae</taxon>
        <taxon>Pentapetalae</taxon>
        <taxon>rosids</taxon>
        <taxon>fabids</taxon>
        <taxon>Malpighiales</taxon>
        <taxon>Rhizophoraceae</taxon>
        <taxon>Rhizophora</taxon>
    </lineage>
</organism>
<accession>A0A2P2KMX2</accession>
<dbReference type="AlphaFoldDB" id="A0A2P2KMX2"/>
<dbReference type="EMBL" id="GGEC01026596">
    <property type="protein sequence ID" value="MBX07080.1"/>
    <property type="molecule type" value="Transcribed_RNA"/>
</dbReference>
<sequence>MGHCFGAHTSGKLQAIFCLESNFKVSNPMPSAVLLSVGELYSQKNFSQHKKGELSSSHFSLVPFPSEQQIMITQN</sequence>